<comment type="caution">
    <text evidence="3">The sequence shown here is derived from an EMBL/GenBank/DDBJ whole genome shotgun (WGS) entry which is preliminary data.</text>
</comment>
<dbReference type="EMBL" id="WBWS01000046">
    <property type="protein sequence ID" value="KAB2757550.1"/>
    <property type="molecule type" value="Genomic_DNA"/>
</dbReference>
<evidence type="ECO:0000259" key="2">
    <source>
        <dbReference type="Pfam" id="PF13808"/>
    </source>
</evidence>
<dbReference type="AlphaFoldDB" id="A0A6L3YYW4"/>
<dbReference type="Proteomes" id="UP000481876">
    <property type="component" value="Unassembled WGS sequence"/>
</dbReference>
<evidence type="ECO:0000313" key="3">
    <source>
        <dbReference type="EMBL" id="KAB2757550.1"/>
    </source>
</evidence>
<keyword evidence="1" id="KW-1133">Transmembrane helix</keyword>
<dbReference type="Pfam" id="PF13808">
    <property type="entry name" value="DDE_Tnp_1_assoc"/>
    <property type="match status" value="1"/>
</dbReference>
<keyword evidence="1" id="KW-0812">Transmembrane</keyword>
<name>A0A6L3YYW4_BRUAN</name>
<feature type="domain" description="H repeat-associated protein N-terminal" evidence="2">
    <location>
        <begin position="6"/>
        <end position="60"/>
    </location>
</feature>
<dbReference type="InterPro" id="IPR032806">
    <property type="entry name" value="YbfD_N"/>
</dbReference>
<sequence length="82" mass="8931">MGTLWTALENMPDHRTVKGRHYSLTSIISLSLAAILLGANDLRASYRWGTTKADGTANVGHRARSGTLPRNILFCVPFDFGA</sequence>
<gene>
    <name evidence="3" type="ORF">F9L04_24885</name>
</gene>
<accession>A0A6L3YYW4</accession>
<evidence type="ECO:0000313" key="4">
    <source>
        <dbReference type="Proteomes" id="UP000481876"/>
    </source>
</evidence>
<reference evidence="3 4" key="1">
    <citation type="submission" date="2019-09" db="EMBL/GenBank/DDBJ databases">
        <title>Taxonomic organization of the family Brucellaceae based on a phylogenomic approach.</title>
        <authorList>
            <person name="Leclercq S."/>
            <person name="Cloeckaert A."/>
            <person name="Zygmunt M.S."/>
        </authorList>
    </citation>
    <scope>NUCLEOTIDE SEQUENCE [LARGE SCALE GENOMIC DNA]</scope>
    <source>
        <strain evidence="3 4">LMG 3313</strain>
    </source>
</reference>
<keyword evidence="1" id="KW-0472">Membrane</keyword>
<proteinExistence type="predicted"/>
<evidence type="ECO:0000256" key="1">
    <source>
        <dbReference type="SAM" id="Phobius"/>
    </source>
</evidence>
<dbReference type="RefSeq" id="WP_151662858.1">
    <property type="nucleotide sequence ID" value="NZ_WBWN01000038.1"/>
</dbReference>
<organism evidence="3 4">
    <name type="scientific">Brucella anthropi</name>
    <name type="common">Ochrobactrum anthropi</name>
    <dbReference type="NCBI Taxonomy" id="529"/>
    <lineage>
        <taxon>Bacteria</taxon>
        <taxon>Pseudomonadati</taxon>
        <taxon>Pseudomonadota</taxon>
        <taxon>Alphaproteobacteria</taxon>
        <taxon>Hyphomicrobiales</taxon>
        <taxon>Brucellaceae</taxon>
        <taxon>Brucella/Ochrobactrum group</taxon>
        <taxon>Brucella</taxon>
    </lineage>
</organism>
<protein>
    <submittedName>
        <fullName evidence="3">Transposase family protein</fullName>
    </submittedName>
</protein>
<feature type="transmembrane region" description="Helical" evidence="1">
    <location>
        <begin position="20"/>
        <end position="39"/>
    </location>
</feature>